<sequence length="74" mass="8601">MTAEAERTAEDGLLLEFPLREHHHRIISTFMAEQMYDSSSDGPGICTNRLPIPRVLQRSAVRLRDWWSHRRAPS</sequence>
<name>A0A0G2HKH6_9SYNE</name>
<dbReference type="AlphaFoldDB" id="A0A0G2HKH6"/>
<comment type="caution">
    <text evidence="1">The sequence shown here is derived from an EMBL/GenBank/DDBJ whole genome shotgun (WGS) entry which is preliminary data.</text>
</comment>
<organism evidence="1 2">
    <name type="scientific">Candidatus Synechococcus spongiarum SP3</name>
    <dbReference type="NCBI Taxonomy" id="1604020"/>
    <lineage>
        <taxon>Bacteria</taxon>
        <taxon>Bacillati</taxon>
        <taxon>Cyanobacteriota</taxon>
        <taxon>Cyanophyceae</taxon>
        <taxon>Synechococcales</taxon>
        <taxon>Synechococcaceae</taxon>
        <taxon>Synechococcus</taxon>
    </lineage>
</organism>
<evidence type="ECO:0000313" key="1">
    <source>
        <dbReference type="EMBL" id="KKZ11969.1"/>
    </source>
</evidence>
<dbReference type="Proteomes" id="UP000035067">
    <property type="component" value="Unassembled WGS sequence"/>
</dbReference>
<protein>
    <submittedName>
        <fullName evidence="1">Uncharacterized protein</fullName>
    </submittedName>
</protein>
<reference evidence="1 2" key="1">
    <citation type="submission" date="2015-01" db="EMBL/GenBank/DDBJ databases">
        <title>Lifestyle Evolution in Cyanobacterial Symbionts of Sponges.</title>
        <authorList>
            <person name="Burgsdorf I."/>
            <person name="Slaby B.M."/>
            <person name="Handley K.M."/>
            <person name="Haber M."/>
            <person name="Blom J."/>
            <person name="Marshall C.W."/>
            <person name="Gilbert J.A."/>
            <person name="Hentschel U."/>
            <person name="Steindler L."/>
        </authorList>
    </citation>
    <scope>NUCLEOTIDE SEQUENCE [LARGE SCALE GENOMIC DNA]</scope>
    <source>
        <strain evidence="1">SP3</strain>
    </source>
</reference>
<evidence type="ECO:0000313" key="2">
    <source>
        <dbReference type="Proteomes" id="UP000035067"/>
    </source>
</evidence>
<accession>A0A0G2HKH6</accession>
<dbReference type="PATRIC" id="fig|1604020.3.peg.970"/>
<gene>
    <name evidence="1" type="ORF">TE42_06425</name>
</gene>
<proteinExistence type="predicted"/>
<dbReference type="EMBL" id="JXQG01000034">
    <property type="protein sequence ID" value="KKZ11969.1"/>
    <property type="molecule type" value="Genomic_DNA"/>
</dbReference>